<dbReference type="Pfam" id="PF08486">
    <property type="entry name" value="SpoIID"/>
    <property type="match status" value="1"/>
</dbReference>
<dbReference type="AlphaFoldDB" id="A0A9X1CEJ4"/>
<evidence type="ECO:0000313" key="4">
    <source>
        <dbReference type="EMBL" id="MBP2076197.1"/>
    </source>
</evidence>
<dbReference type="GO" id="GO:0030435">
    <property type="term" value="P:sporulation resulting in formation of a cellular spore"/>
    <property type="evidence" value="ECO:0007669"/>
    <property type="project" value="InterPro"/>
</dbReference>
<dbReference type="RefSeq" id="WP_246811939.1">
    <property type="nucleotide sequence ID" value="NZ_JAGGMB010000001.1"/>
</dbReference>
<dbReference type="NCBIfam" id="TIGR02870">
    <property type="entry name" value="spore_II_D"/>
    <property type="match status" value="1"/>
</dbReference>
<name>A0A9X1CEJ4_9BACI</name>
<dbReference type="InterPro" id="IPR013486">
    <property type="entry name" value="SpoIID/LytB"/>
</dbReference>
<feature type="domain" description="Sporulation stage II protein D amidase enhancer LytB N-terminal" evidence="3">
    <location>
        <begin position="129"/>
        <end position="228"/>
    </location>
</feature>
<dbReference type="GO" id="GO:0030288">
    <property type="term" value="C:outer membrane-bounded periplasmic space"/>
    <property type="evidence" value="ECO:0007669"/>
    <property type="project" value="TreeGrafter"/>
</dbReference>
<accession>A0A9X1CEJ4</accession>
<dbReference type="EMBL" id="JAGGMB010000001">
    <property type="protein sequence ID" value="MBP2076197.1"/>
    <property type="molecule type" value="Genomic_DNA"/>
</dbReference>
<reference evidence="4" key="1">
    <citation type="submission" date="2021-03" db="EMBL/GenBank/DDBJ databases">
        <title>Genomic Encyclopedia of Type Strains, Phase IV (KMG-IV): sequencing the most valuable type-strain genomes for metagenomic binning, comparative biology and taxonomic classification.</title>
        <authorList>
            <person name="Goeker M."/>
        </authorList>
    </citation>
    <scope>NUCLEOTIDE SEQUENCE</scope>
    <source>
        <strain evidence="4">DSM 107338</strain>
    </source>
</reference>
<gene>
    <name evidence="4" type="ORF">J2Z64_000408</name>
</gene>
<evidence type="ECO:0000313" key="5">
    <source>
        <dbReference type="Proteomes" id="UP001138793"/>
    </source>
</evidence>
<feature type="transmembrane region" description="Helical" evidence="2">
    <location>
        <begin position="73"/>
        <end position="95"/>
    </location>
</feature>
<feature type="region of interest" description="Disordered" evidence="1">
    <location>
        <begin position="1"/>
        <end position="21"/>
    </location>
</feature>
<keyword evidence="2" id="KW-1133">Transmembrane helix</keyword>
<organism evidence="4 5">
    <name type="scientific">Oceanobacillus polygoni</name>
    <dbReference type="NCBI Taxonomy" id="1235259"/>
    <lineage>
        <taxon>Bacteria</taxon>
        <taxon>Bacillati</taxon>
        <taxon>Bacillota</taxon>
        <taxon>Bacilli</taxon>
        <taxon>Bacillales</taxon>
        <taxon>Bacillaceae</taxon>
        <taxon>Oceanobacillus</taxon>
    </lineage>
</organism>
<evidence type="ECO:0000259" key="3">
    <source>
        <dbReference type="Pfam" id="PF08486"/>
    </source>
</evidence>
<dbReference type="InterPro" id="IPR051922">
    <property type="entry name" value="Bact_Sporulation_Assoc"/>
</dbReference>
<evidence type="ECO:0000256" key="1">
    <source>
        <dbReference type="SAM" id="MobiDB-lite"/>
    </source>
</evidence>
<dbReference type="NCBIfam" id="TIGR02669">
    <property type="entry name" value="SpoIID_LytB"/>
    <property type="match status" value="1"/>
</dbReference>
<keyword evidence="2" id="KW-0472">Membrane</keyword>
<dbReference type="InterPro" id="IPR013693">
    <property type="entry name" value="SpoIID/LytB_N"/>
</dbReference>
<evidence type="ECO:0000256" key="2">
    <source>
        <dbReference type="SAM" id="Phobius"/>
    </source>
</evidence>
<keyword evidence="5" id="KW-1185">Reference proteome</keyword>
<dbReference type="PANTHER" id="PTHR30032">
    <property type="entry name" value="N-ACETYLMURAMOYL-L-ALANINE AMIDASE-RELATED"/>
    <property type="match status" value="1"/>
</dbReference>
<protein>
    <submittedName>
        <fullName evidence="4">Stage II sporulation protein D</fullName>
    </submittedName>
</protein>
<comment type="caution">
    <text evidence="4">The sequence shown here is derived from an EMBL/GenBank/DDBJ whole genome shotgun (WGS) entry which is preliminary data.</text>
</comment>
<sequence length="399" mass="45087">MNKRKHTYYSNSVPKSWKKKKSSLKKQLMKKQQNKLEYTKTQPAPLKKIIPLKNRKTRYFDNRNQSTWKFPTALLFSGLLLFILVIPAVIVAMFGDGKQEDITTHEKEMEATVEFGGSPFSVAVMRQANDTVEDIPLEAYVAGVVASEMPATFELEALKAQALAARTFTVNHLLHGDAEENYDLTDTVKHQVYKSEQELKQLWGKKFTENMNKIKEAVQATEGQILTYDDAPINAAFFSTSNGYTENSEEYWENEVSYLRSVESPWDLDSPEYLGRETFTIAQVQEELAIDLPEGAPLYIEMERTESGRVSNIAIEGNSFTGREIREGLDLKSSDFTVTQNNGHLIFTTEGFGHGVGMSQYGADGMAKEGKTYEEIVKHYYQDVDISTITETAPTLVSK</sequence>
<dbReference type="Proteomes" id="UP001138793">
    <property type="component" value="Unassembled WGS sequence"/>
</dbReference>
<proteinExistence type="predicted"/>
<keyword evidence="2" id="KW-0812">Transmembrane</keyword>
<dbReference type="InterPro" id="IPR014225">
    <property type="entry name" value="Spore_II_D_firmicutes"/>
</dbReference>
<dbReference type="PANTHER" id="PTHR30032:SF4">
    <property type="entry name" value="AMIDASE ENHANCER"/>
    <property type="match status" value="1"/>
</dbReference>
<dbReference type="PROSITE" id="PS50890">
    <property type="entry name" value="PUA"/>
    <property type="match status" value="1"/>
</dbReference>